<evidence type="ECO:0000313" key="18">
    <source>
        <dbReference type="Proteomes" id="UP000324705"/>
    </source>
</evidence>
<comment type="catalytic activity">
    <reaction evidence="1 14">
        <text>Catalyzes the rearrangement of -S-S- bonds in proteins.</text>
        <dbReference type="EC" id="5.3.4.1"/>
    </reaction>
</comment>
<evidence type="ECO:0000256" key="12">
    <source>
        <dbReference type="PIRSR" id="PIRSR605792-51"/>
    </source>
</evidence>
<dbReference type="PANTHER" id="PTHR18929">
    <property type="entry name" value="PROTEIN DISULFIDE ISOMERASE"/>
    <property type="match status" value="1"/>
</dbReference>
<keyword evidence="9 14" id="KW-0413">Isomerase</keyword>
<keyword evidence="7 12" id="KW-1015">Disulfide bond</keyword>
<dbReference type="PROSITE" id="PS00194">
    <property type="entry name" value="THIOREDOXIN_1"/>
    <property type="match status" value="2"/>
</dbReference>
<dbReference type="InterPro" id="IPR036249">
    <property type="entry name" value="Thioredoxin-like_sf"/>
</dbReference>
<feature type="domain" description="Thioredoxin" evidence="16">
    <location>
        <begin position="85"/>
        <end position="210"/>
    </location>
</feature>
<feature type="signal peptide" evidence="14">
    <location>
        <begin position="1"/>
        <end position="32"/>
    </location>
</feature>
<feature type="region of interest" description="Disordered" evidence="15">
    <location>
        <begin position="559"/>
        <end position="587"/>
    </location>
</feature>
<evidence type="ECO:0000256" key="4">
    <source>
        <dbReference type="ARBA" id="ARBA00022729"/>
    </source>
</evidence>
<dbReference type="CDD" id="cd02961">
    <property type="entry name" value="PDI_a_family"/>
    <property type="match status" value="1"/>
</dbReference>
<dbReference type="GO" id="GO:0006457">
    <property type="term" value="P:protein folding"/>
    <property type="evidence" value="ECO:0007669"/>
    <property type="project" value="TreeGrafter"/>
</dbReference>
<evidence type="ECO:0000256" key="7">
    <source>
        <dbReference type="ARBA" id="ARBA00023157"/>
    </source>
</evidence>
<evidence type="ECO:0000256" key="8">
    <source>
        <dbReference type="ARBA" id="ARBA00023180"/>
    </source>
</evidence>
<dbReference type="FunFam" id="3.40.30.10:FF:000134">
    <property type="entry name" value="Protein disulfide-isomerase"/>
    <property type="match status" value="1"/>
</dbReference>
<dbReference type="CDD" id="cd02981">
    <property type="entry name" value="PDI_b_family"/>
    <property type="match status" value="1"/>
</dbReference>
<keyword evidence="6" id="KW-0256">Endoplasmic reticulum</keyword>
<evidence type="ECO:0000256" key="11">
    <source>
        <dbReference type="ARBA" id="ARBA00060135"/>
    </source>
</evidence>
<dbReference type="FunFam" id="3.40.30.10:FF:000042">
    <property type="entry name" value="protein disulfide-isomerase A2"/>
    <property type="match status" value="1"/>
</dbReference>
<dbReference type="GO" id="GO:0005788">
    <property type="term" value="C:endoplasmic reticulum lumen"/>
    <property type="evidence" value="ECO:0007669"/>
    <property type="project" value="UniProtKB-SubCell"/>
</dbReference>
<dbReference type="Proteomes" id="UP000324705">
    <property type="component" value="Chromosome 3B"/>
</dbReference>
<evidence type="ECO:0000256" key="2">
    <source>
        <dbReference type="ARBA" id="ARBA00004319"/>
    </source>
</evidence>
<evidence type="ECO:0000256" key="3">
    <source>
        <dbReference type="ARBA" id="ARBA00006347"/>
    </source>
</evidence>
<dbReference type="EC" id="5.3.4.1" evidence="14"/>
<feature type="compositionally biased region" description="Acidic residues" evidence="15">
    <location>
        <begin position="56"/>
        <end position="65"/>
    </location>
</feature>
<dbReference type="InterPro" id="IPR017937">
    <property type="entry name" value="Thioredoxin_CS"/>
</dbReference>
<evidence type="ECO:0000256" key="5">
    <source>
        <dbReference type="ARBA" id="ARBA00022737"/>
    </source>
</evidence>
<reference evidence="17 18" key="1">
    <citation type="submission" date="2017-09" db="EMBL/GenBank/DDBJ databases">
        <authorList>
            <consortium name="International Durum Wheat Genome Sequencing Consortium (IDWGSC)"/>
            <person name="Milanesi L."/>
        </authorList>
    </citation>
    <scope>NUCLEOTIDE SEQUENCE [LARGE SCALE GENOMIC DNA]</scope>
    <source>
        <strain evidence="18">cv. Svevo</strain>
    </source>
</reference>
<keyword evidence="18" id="KW-1185">Reference proteome</keyword>
<dbReference type="InterPro" id="IPR005792">
    <property type="entry name" value="Prot_disulphide_isomerase"/>
</dbReference>
<dbReference type="GO" id="GO:0034976">
    <property type="term" value="P:response to endoplasmic reticulum stress"/>
    <property type="evidence" value="ECO:0007669"/>
    <property type="project" value="TreeGrafter"/>
</dbReference>
<keyword evidence="4 14" id="KW-0732">Signal</keyword>
<keyword evidence="10 12" id="KW-0676">Redox-active center</keyword>
<feature type="compositionally biased region" description="Low complexity" evidence="15">
    <location>
        <begin position="568"/>
        <end position="581"/>
    </location>
</feature>
<keyword evidence="8" id="KW-0325">Glycoprotein</keyword>
<dbReference type="AlphaFoldDB" id="A0A9R1QXD7"/>
<evidence type="ECO:0000256" key="9">
    <source>
        <dbReference type="ARBA" id="ARBA00023235"/>
    </source>
</evidence>
<dbReference type="Pfam" id="PF13848">
    <property type="entry name" value="Thioredoxin_6"/>
    <property type="match status" value="1"/>
</dbReference>
<evidence type="ECO:0000313" key="17">
    <source>
        <dbReference type="EMBL" id="VAH85125.1"/>
    </source>
</evidence>
<name>A0A9R1QXD7_TRITD</name>
<protein>
    <recommendedName>
        <fullName evidence="14">Protein disulfide-isomerase</fullName>
        <ecNumber evidence="14">5.3.4.1</ecNumber>
    </recommendedName>
</protein>
<dbReference type="Gramene" id="TRITD3Bv1G260190.3">
    <property type="protein sequence ID" value="TRITD3Bv1G260190.3"/>
    <property type="gene ID" value="TRITD3Bv1G260190"/>
</dbReference>
<dbReference type="GO" id="GO:0003756">
    <property type="term" value="F:protein disulfide isomerase activity"/>
    <property type="evidence" value="ECO:0007669"/>
    <property type="project" value="UniProtKB-EC"/>
</dbReference>
<dbReference type="Gene3D" id="3.40.30.10">
    <property type="entry name" value="Glutaredoxin"/>
    <property type="match status" value="4"/>
</dbReference>
<organism evidence="17 18">
    <name type="scientific">Triticum turgidum subsp. durum</name>
    <name type="common">Durum wheat</name>
    <name type="synonym">Triticum durum</name>
    <dbReference type="NCBI Taxonomy" id="4567"/>
    <lineage>
        <taxon>Eukaryota</taxon>
        <taxon>Viridiplantae</taxon>
        <taxon>Streptophyta</taxon>
        <taxon>Embryophyta</taxon>
        <taxon>Tracheophyta</taxon>
        <taxon>Spermatophyta</taxon>
        <taxon>Magnoliopsida</taxon>
        <taxon>Liliopsida</taxon>
        <taxon>Poales</taxon>
        <taxon>Poaceae</taxon>
        <taxon>BOP clade</taxon>
        <taxon>Pooideae</taxon>
        <taxon>Triticodae</taxon>
        <taxon>Triticeae</taxon>
        <taxon>Triticinae</taxon>
        <taxon>Triticum</taxon>
    </lineage>
</organism>
<dbReference type="InterPro" id="IPR013766">
    <property type="entry name" value="Thioredoxin_domain"/>
</dbReference>
<dbReference type="EMBL" id="LT934116">
    <property type="protein sequence ID" value="VAH85125.1"/>
    <property type="molecule type" value="Genomic_DNA"/>
</dbReference>
<evidence type="ECO:0000256" key="10">
    <source>
        <dbReference type="ARBA" id="ARBA00023284"/>
    </source>
</evidence>
<dbReference type="FunFam" id="3.40.30.10:FF:000109">
    <property type="entry name" value="Protein disulfide-isomerase"/>
    <property type="match status" value="1"/>
</dbReference>
<dbReference type="InterPro" id="IPR005788">
    <property type="entry name" value="PDI_thioredoxin-like_dom"/>
</dbReference>
<dbReference type="Pfam" id="PF00085">
    <property type="entry name" value="Thioredoxin"/>
    <property type="match status" value="2"/>
</dbReference>
<feature type="chain" id="PRO_5040528051" description="Protein disulfide-isomerase" evidence="14">
    <location>
        <begin position="33"/>
        <end position="587"/>
    </location>
</feature>
<comment type="function">
    <text evidence="11">Acts as a protein-folding catalyst that interacts with nascent polypeptides to catalyze the formation, isomerization, and reduction or oxidation of disulfide bonds. May play a role in storage protein biogenesis.</text>
</comment>
<dbReference type="SUPFAM" id="SSF52833">
    <property type="entry name" value="Thioredoxin-like"/>
    <property type="match status" value="4"/>
</dbReference>
<keyword evidence="5" id="KW-0677">Repeat</keyword>
<accession>A0A9R1QXD7</accession>
<gene>
    <name evidence="17" type="ORF">TRITD_3Bv1G260190</name>
</gene>
<dbReference type="NCBIfam" id="TIGR01130">
    <property type="entry name" value="ER_PDI_fam"/>
    <property type="match status" value="1"/>
</dbReference>
<proteinExistence type="inferred from homology"/>
<comment type="similarity">
    <text evidence="3 13">Belongs to the protein disulfide isomerase family.</text>
</comment>
<sequence length="587" mass="64275">MAAMPMPTPSPRFLLLLLLLATPFLLLPLAVSSIPTSNPDIDLDYLIKNAGLDDAPSDDPEDWLDDGAPASPGDDLDADYDEEDLFGDDDGPEESSHPEVDEAHVLLLTAANFTAVLAARRHVMVEFYAPWCGHCRALAPHYAAAATHLAEQGVDVALAKVDATEDHDLAQAHDVQGYPTLLFFIDGVPRDYSGERTKDAIVAWIGKKLGPAVRNLTAVDEAEKIVTGDDVAVLAFLDHLLGAHSDELAAASRLEDTVSFYQTTSPDVAKLFHVDPEAQRPSVVLLKKEEEKLTVFGEFRASAIAEFVSANKIPLITTLTQETAPAIFDNPIKKQILLFAVAKESSKFLPIIKETAKSFKGKLLFVFVERDNEEVGEPVANYFGITGQETTVLAYTGNEDAKKFFFSGEISLDTIKEFARDFLEDKLTPSYKSDPVPELNDEDVKVVVGKSLDQIVLDESKDVLLEVYAPWCGHCQSLEPIYNKLGKYLRGIDSLVIAKMDGTNNEHPRAKPDGFPTILFYPAGKKSFEPITFEGDRTVVEMYKFLKKHAAIPFKLKRPDSSAARTDGSGSTTEGEKSSGSNPKDEL</sequence>
<dbReference type="PANTHER" id="PTHR18929:SF246">
    <property type="entry name" value="PROTEIN DISULFIDE ISOMERASE-LIKE 1-4"/>
    <property type="match status" value="1"/>
</dbReference>
<dbReference type="FunFam" id="3.40.30.10:FF:000023">
    <property type="entry name" value="Protein disulfide-isomerase"/>
    <property type="match status" value="1"/>
</dbReference>
<dbReference type="PRINTS" id="PR00421">
    <property type="entry name" value="THIOREDOXIN"/>
</dbReference>
<dbReference type="PROSITE" id="PS51352">
    <property type="entry name" value="THIOREDOXIN_2"/>
    <property type="match status" value="2"/>
</dbReference>
<dbReference type="CDD" id="cd02995">
    <property type="entry name" value="PDI_a_PDI_a'_C"/>
    <property type="match status" value="1"/>
</dbReference>
<evidence type="ECO:0000256" key="6">
    <source>
        <dbReference type="ARBA" id="ARBA00022824"/>
    </source>
</evidence>
<dbReference type="CDD" id="cd02982">
    <property type="entry name" value="PDI_b'_family"/>
    <property type="match status" value="1"/>
</dbReference>
<feature type="domain" description="Thioredoxin" evidence="16">
    <location>
        <begin position="430"/>
        <end position="551"/>
    </location>
</feature>
<feature type="region of interest" description="Disordered" evidence="15">
    <location>
        <begin position="56"/>
        <end position="99"/>
    </location>
</feature>
<dbReference type="NCBIfam" id="TIGR01126">
    <property type="entry name" value="pdi_dom"/>
    <property type="match status" value="1"/>
</dbReference>
<feature type="disulfide bond" description="Redox-active" evidence="12">
    <location>
        <begin position="472"/>
        <end position="475"/>
    </location>
</feature>
<evidence type="ECO:0000256" key="15">
    <source>
        <dbReference type="SAM" id="MobiDB-lite"/>
    </source>
</evidence>
<feature type="compositionally biased region" description="Acidic residues" evidence="15">
    <location>
        <begin position="74"/>
        <end position="93"/>
    </location>
</feature>
<evidence type="ECO:0000259" key="16">
    <source>
        <dbReference type="PROSITE" id="PS51352"/>
    </source>
</evidence>
<evidence type="ECO:0000256" key="1">
    <source>
        <dbReference type="ARBA" id="ARBA00001182"/>
    </source>
</evidence>
<evidence type="ECO:0000256" key="13">
    <source>
        <dbReference type="RuleBase" id="RU004208"/>
    </source>
</evidence>
<evidence type="ECO:0000256" key="14">
    <source>
        <dbReference type="RuleBase" id="RU361130"/>
    </source>
</evidence>
<comment type="subcellular location">
    <subcellularLocation>
        <location evidence="2">Endoplasmic reticulum lumen</location>
    </subcellularLocation>
</comment>
<feature type="disulfide bond" description="Redox-active" evidence="12">
    <location>
        <begin position="132"/>
        <end position="135"/>
    </location>
</feature>